<organism evidence="1 2">
    <name type="scientific">Glomus cerebriforme</name>
    <dbReference type="NCBI Taxonomy" id="658196"/>
    <lineage>
        <taxon>Eukaryota</taxon>
        <taxon>Fungi</taxon>
        <taxon>Fungi incertae sedis</taxon>
        <taxon>Mucoromycota</taxon>
        <taxon>Glomeromycotina</taxon>
        <taxon>Glomeromycetes</taxon>
        <taxon>Glomerales</taxon>
        <taxon>Glomeraceae</taxon>
        <taxon>Glomus</taxon>
    </lineage>
</organism>
<reference evidence="1 2" key="1">
    <citation type="submission" date="2018-06" db="EMBL/GenBank/DDBJ databases">
        <title>Comparative genomics reveals the genomic features of Rhizophagus irregularis, R. cerebriforme, R. diaphanum and Gigaspora rosea, and their symbiotic lifestyle signature.</title>
        <authorList>
            <person name="Morin E."/>
            <person name="San Clemente H."/>
            <person name="Chen E.C.H."/>
            <person name="De La Providencia I."/>
            <person name="Hainaut M."/>
            <person name="Kuo A."/>
            <person name="Kohler A."/>
            <person name="Murat C."/>
            <person name="Tang N."/>
            <person name="Roy S."/>
            <person name="Loubradou J."/>
            <person name="Henrissat B."/>
            <person name="Grigoriev I.V."/>
            <person name="Corradi N."/>
            <person name="Roux C."/>
            <person name="Martin F.M."/>
        </authorList>
    </citation>
    <scope>NUCLEOTIDE SEQUENCE [LARGE SCALE GENOMIC DNA]</scope>
    <source>
        <strain evidence="1 2">DAOM 227022</strain>
    </source>
</reference>
<feature type="non-terminal residue" evidence="1">
    <location>
        <position position="1"/>
    </location>
</feature>
<accession>A0A397SE84</accession>
<dbReference type="AlphaFoldDB" id="A0A397SE84"/>
<dbReference type="OrthoDB" id="2409473at2759"/>
<keyword evidence="2" id="KW-1185">Reference proteome</keyword>
<sequence length="168" mass="20168">FLLHAHVLSWSGDTSELTKLMHLTGHNSYKGCQFCDIRDIYLNHVYFPTKPPMEKENEYERYDPENLPLQTYKQFKDQIFQLNQANSKRERKELETEFAIHFPNSFLIDLMHLIYENIAYYMFKLWTGTFFNDNSDQNIGDYILSQSEWKIISEEMHQARKEFPTCFG</sequence>
<evidence type="ECO:0000313" key="1">
    <source>
        <dbReference type="EMBL" id="RIA83189.1"/>
    </source>
</evidence>
<gene>
    <name evidence="1" type="ORF">C1645_699658</name>
</gene>
<name>A0A397SE84_9GLOM</name>
<dbReference type="EMBL" id="QKYT01000592">
    <property type="protein sequence ID" value="RIA83189.1"/>
    <property type="molecule type" value="Genomic_DNA"/>
</dbReference>
<proteinExistence type="predicted"/>
<comment type="caution">
    <text evidence="1">The sequence shown here is derived from an EMBL/GenBank/DDBJ whole genome shotgun (WGS) entry which is preliminary data.</text>
</comment>
<protein>
    <submittedName>
        <fullName evidence="1">Uncharacterized protein</fullName>
    </submittedName>
</protein>
<dbReference type="Proteomes" id="UP000265703">
    <property type="component" value="Unassembled WGS sequence"/>
</dbReference>
<evidence type="ECO:0000313" key="2">
    <source>
        <dbReference type="Proteomes" id="UP000265703"/>
    </source>
</evidence>